<feature type="transmembrane region" description="Helical" evidence="7">
    <location>
        <begin position="71"/>
        <end position="89"/>
    </location>
</feature>
<dbReference type="PANTHER" id="PTHR32322">
    <property type="entry name" value="INNER MEMBRANE TRANSPORTER"/>
    <property type="match status" value="1"/>
</dbReference>
<comment type="subcellular location">
    <subcellularLocation>
        <location evidence="1">Cell membrane</location>
        <topology evidence="1">Multi-pass membrane protein</topology>
    </subcellularLocation>
</comment>
<evidence type="ECO:0000256" key="5">
    <source>
        <dbReference type="ARBA" id="ARBA00022989"/>
    </source>
</evidence>
<feature type="domain" description="EamA" evidence="8">
    <location>
        <begin position="12"/>
        <end position="144"/>
    </location>
</feature>
<keyword evidence="4 7" id="KW-0812">Transmembrane</keyword>
<dbReference type="Gene3D" id="1.10.3730.20">
    <property type="match status" value="1"/>
</dbReference>
<evidence type="ECO:0000313" key="9">
    <source>
        <dbReference type="EMBL" id="SES63909.1"/>
    </source>
</evidence>
<feature type="transmembrane region" description="Helical" evidence="7">
    <location>
        <begin position="95"/>
        <end position="119"/>
    </location>
</feature>
<dbReference type="EMBL" id="FOIF01000001">
    <property type="protein sequence ID" value="SES63909.1"/>
    <property type="molecule type" value="Genomic_DNA"/>
</dbReference>
<dbReference type="AlphaFoldDB" id="A0A1H9Y4Z8"/>
<feature type="transmembrane region" description="Helical" evidence="7">
    <location>
        <begin position="218"/>
        <end position="240"/>
    </location>
</feature>
<keyword evidence="10" id="KW-1185">Reference proteome</keyword>
<dbReference type="PANTHER" id="PTHR32322:SF18">
    <property type="entry name" value="S-ADENOSYLMETHIONINE_S-ADENOSYLHOMOCYSTEINE TRANSPORTER"/>
    <property type="match status" value="1"/>
</dbReference>
<dbReference type="InterPro" id="IPR037185">
    <property type="entry name" value="EmrE-like"/>
</dbReference>
<evidence type="ECO:0000313" key="10">
    <source>
        <dbReference type="Proteomes" id="UP000243819"/>
    </source>
</evidence>
<evidence type="ECO:0000256" key="4">
    <source>
        <dbReference type="ARBA" id="ARBA00022692"/>
    </source>
</evidence>
<keyword evidence="6 7" id="KW-0472">Membrane</keyword>
<dbReference type="OrthoDB" id="9805239at2"/>
<feature type="transmembrane region" description="Helical" evidence="7">
    <location>
        <begin position="252"/>
        <end position="269"/>
    </location>
</feature>
<keyword evidence="3" id="KW-1003">Cell membrane</keyword>
<gene>
    <name evidence="9" type="ORF">SAMN03080614_1001176</name>
</gene>
<evidence type="ECO:0000256" key="1">
    <source>
        <dbReference type="ARBA" id="ARBA00004651"/>
    </source>
</evidence>
<proteinExistence type="inferred from homology"/>
<comment type="similarity">
    <text evidence="2">Belongs to the EamA transporter family.</text>
</comment>
<evidence type="ECO:0000256" key="3">
    <source>
        <dbReference type="ARBA" id="ARBA00022475"/>
    </source>
</evidence>
<dbReference type="SUPFAM" id="SSF103481">
    <property type="entry name" value="Multidrug resistance efflux transporter EmrE"/>
    <property type="match status" value="2"/>
</dbReference>
<dbReference type="InterPro" id="IPR050638">
    <property type="entry name" value="AA-Vitamin_Transporters"/>
</dbReference>
<feature type="transmembrane region" description="Helical" evidence="7">
    <location>
        <begin position="131"/>
        <end position="151"/>
    </location>
</feature>
<dbReference type="RefSeq" id="WP_091347976.1">
    <property type="nucleotide sequence ID" value="NZ_FOIF01000001.1"/>
</dbReference>
<feature type="transmembrane region" description="Helical" evidence="7">
    <location>
        <begin position="275"/>
        <end position="292"/>
    </location>
</feature>
<name>A0A1H9Y4Z8_9FIRM</name>
<dbReference type="Pfam" id="PF00892">
    <property type="entry name" value="EamA"/>
    <property type="match status" value="2"/>
</dbReference>
<evidence type="ECO:0000256" key="6">
    <source>
        <dbReference type="ARBA" id="ARBA00023136"/>
    </source>
</evidence>
<accession>A0A1H9Y4Z8</accession>
<feature type="transmembrane region" description="Helical" evidence="7">
    <location>
        <begin position="157"/>
        <end position="175"/>
    </location>
</feature>
<evidence type="ECO:0000256" key="2">
    <source>
        <dbReference type="ARBA" id="ARBA00007362"/>
    </source>
</evidence>
<feature type="transmembrane region" description="Helical" evidence="7">
    <location>
        <begin position="187"/>
        <end position="206"/>
    </location>
</feature>
<keyword evidence="5 7" id="KW-1133">Transmembrane helix</keyword>
<feature type="transmembrane region" description="Helical" evidence="7">
    <location>
        <begin position="37"/>
        <end position="59"/>
    </location>
</feature>
<evidence type="ECO:0000256" key="7">
    <source>
        <dbReference type="SAM" id="Phobius"/>
    </source>
</evidence>
<evidence type="ECO:0000259" key="8">
    <source>
        <dbReference type="Pfam" id="PF00892"/>
    </source>
</evidence>
<dbReference type="GO" id="GO:0005886">
    <property type="term" value="C:plasma membrane"/>
    <property type="evidence" value="ECO:0007669"/>
    <property type="project" value="UniProtKB-SubCell"/>
</dbReference>
<sequence length="307" mass="33254">MVKLKNSRAALANLAILITILLWGVSGSITKLALRELTPSVLATVRFFIAGILLLGISYKKYGRVEISGKTHLKFMICGLVGYSLYFLFENHGFNIMSAANGTIILATISIFTIIMEVIFLKIPTNLNKTLGVTVSIIGVIMVIGNSITIQGNQNEVIGSFLMLGAAISWSVYSIISRGFEPHIPTLTITAYQMIYGTIFLFPIALLEGPKLFIPSPLTLFSIAYLALLCSALANFLYLFSLKELGASGTNVYINLSPFVGVIAAYFILGESLSFFQYLGGTIIVLGVYLVNGKLKNVTISKSAANH</sequence>
<dbReference type="STRING" id="1120990.SAMN03080614_1001176"/>
<dbReference type="InterPro" id="IPR000620">
    <property type="entry name" value="EamA_dom"/>
</dbReference>
<dbReference type="Proteomes" id="UP000243819">
    <property type="component" value="Unassembled WGS sequence"/>
</dbReference>
<reference evidence="10" key="1">
    <citation type="submission" date="2016-10" db="EMBL/GenBank/DDBJ databases">
        <authorList>
            <person name="Varghese N."/>
            <person name="Submissions S."/>
        </authorList>
    </citation>
    <scope>NUCLEOTIDE SEQUENCE [LARGE SCALE GENOMIC DNA]</scope>
    <source>
        <strain evidence="10">DSM 13577</strain>
    </source>
</reference>
<feature type="domain" description="EamA" evidence="8">
    <location>
        <begin position="158"/>
        <end position="292"/>
    </location>
</feature>
<organism evidence="9 10">
    <name type="scientific">Anaerobranca gottschalkii DSM 13577</name>
    <dbReference type="NCBI Taxonomy" id="1120990"/>
    <lineage>
        <taxon>Bacteria</taxon>
        <taxon>Bacillati</taxon>
        <taxon>Bacillota</taxon>
        <taxon>Clostridia</taxon>
        <taxon>Eubacteriales</taxon>
        <taxon>Proteinivoracaceae</taxon>
        <taxon>Anaerobranca</taxon>
    </lineage>
</organism>
<protein>
    <submittedName>
        <fullName evidence="9">Threonine/homoserine efflux transporter RhtA</fullName>
    </submittedName>
</protein>